<accession>A0A8J8Y5C2</accession>
<evidence type="ECO:0000256" key="1">
    <source>
        <dbReference type="SAM" id="MobiDB-lite"/>
    </source>
</evidence>
<name>A0A8J8Y5C2_ORYSJ</name>
<evidence type="ECO:0000313" key="2">
    <source>
        <dbReference type="EMBL" id="EEE54511.1"/>
    </source>
</evidence>
<protein>
    <submittedName>
        <fullName evidence="2">Uncharacterized protein</fullName>
    </submittedName>
</protein>
<proteinExistence type="predicted"/>
<sequence>MEAEPFDEVTPQSPSPVSPVASSCKSCTISSSPRTALGPTSAFTIGIASSHLLLHHRHRYIPSSDAQRLWKLPLQYCGWRLSDDMQLCRTGATKRLRFSWVQWAEA</sequence>
<feature type="region of interest" description="Disordered" evidence="1">
    <location>
        <begin position="1"/>
        <end position="20"/>
    </location>
</feature>
<reference evidence="2" key="1">
    <citation type="journal article" date="2005" name="PLoS Biol.">
        <title>The genomes of Oryza sativa: a history of duplications.</title>
        <authorList>
            <person name="Yu J."/>
            <person name="Wang J."/>
            <person name="Lin W."/>
            <person name="Li S."/>
            <person name="Li H."/>
            <person name="Zhou J."/>
            <person name="Ni P."/>
            <person name="Dong W."/>
            <person name="Hu S."/>
            <person name="Zeng C."/>
            <person name="Zhang J."/>
            <person name="Zhang Y."/>
            <person name="Li R."/>
            <person name="Xu Z."/>
            <person name="Li S."/>
            <person name="Li X."/>
            <person name="Zheng H."/>
            <person name="Cong L."/>
            <person name="Lin L."/>
            <person name="Yin J."/>
            <person name="Geng J."/>
            <person name="Li G."/>
            <person name="Shi J."/>
            <person name="Liu J."/>
            <person name="Lv H."/>
            <person name="Li J."/>
            <person name="Wang J."/>
            <person name="Deng Y."/>
            <person name="Ran L."/>
            <person name="Shi X."/>
            <person name="Wang X."/>
            <person name="Wu Q."/>
            <person name="Li C."/>
            <person name="Ren X."/>
            <person name="Wang J."/>
            <person name="Wang X."/>
            <person name="Li D."/>
            <person name="Liu D."/>
            <person name="Zhang X."/>
            <person name="Ji Z."/>
            <person name="Zhao W."/>
            <person name="Sun Y."/>
            <person name="Zhang Z."/>
            <person name="Bao J."/>
            <person name="Han Y."/>
            <person name="Dong L."/>
            <person name="Ji J."/>
            <person name="Chen P."/>
            <person name="Wu S."/>
            <person name="Liu J."/>
            <person name="Xiao Y."/>
            <person name="Bu D."/>
            <person name="Tan J."/>
            <person name="Yang L."/>
            <person name="Ye C."/>
            <person name="Zhang J."/>
            <person name="Xu J."/>
            <person name="Zhou Y."/>
            <person name="Yu Y."/>
            <person name="Zhang B."/>
            <person name="Zhuang S."/>
            <person name="Wei H."/>
            <person name="Liu B."/>
            <person name="Lei M."/>
            <person name="Yu H."/>
            <person name="Li Y."/>
            <person name="Xu H."/>
            <person name="Wei S."/>
            <person name="He X."/>
            <person name="Fang L."/>
            <person name="Zhang Z."/>
            <person name="Zhang Y."/>
            <person name="Huang X."/>
            <person name="Su Z."/>
            <person name="Tong W."/>
            <person name="Li J."/>
            <person name="Tong Z."/>
            <person name="Li S."/>
            <person name="Ye J."/>
            <person name="Wang L."/>
            <person name="Fang L."/>
            <person name="Lei T."/>
            <person name="Chen C."/>
            <person name="Chen H."/>
            <person name="Xu Z."/>
            <person name="Li H."/>
            <person name="Huang H."/>
            <person name="Zhang F."/>
            <person name="Xu H."/>
            <person name="Li N."/>
            <person name="Zhao C."/>
            <person name="Li S."/>
            <person name="Dong L."/>
            <person name="Huang Y."/>
            <person name="Li L."/>
            <person name="Xi Y."/>
            <person name="Qi Q."/>
            <person name="Li W."/>
            <person name="Zhang B."/>
            <person name="Hu W."/>
            <person name="Zhang Y."/>
            <person name="Tian X."/>
            <person name="Jiao Y."/>
            <person name="Liang X."/>
            <person name="Jin J."/>
            <person name="Gao L."/>
            <person name="Zheng W."/>
            <person name="Hao B."/>
            <person name="Liu S."/>
            <person name="Wang W."/>
            <person name="Yuan L."/>
            <person name="Cao M."/>
            <person name="McDermott J."/>
            <person name="Samudrala R."/>
            <person name="Wang J."/>
            <person name="Wong G.K."/>
            <person name="Yang H."/>
        </authorList>
    </citation>
    <scope>NUCLEOTIDE SEQUENCE [LARGE SCALE GENOMIC DNA]</scope>
</reference>
<dbReference type="EMBL" id="CM000138">
    <property type="protein sequence ID" value="EEE54511.1"/>
    <property type="molecule type" value="Genomic_DNA"/>
</dbReference>
<organism evidence="2">
    <name type="scientific">Oryza sativa subsp. japonica</name>
    <name type="common">Rice</name>
    <dbReference type="NCBI Taxonomy" id="39947"/>
    <lineage>
        <taxon>Eukaryota</taxon>
        <taxon>Viridiplantae</taxon>
        <taxon>Streptophyta</taxon>
        <taxon>Embryophyta</taxon>
        <taxon>Tracheophyta</taxon>
        <taxon>Spermatophyta</taxon>
        <taxon>Magnoliopsida</taxon>
        <taxon>Liliopsida</taxon>
        <taxon>Poales</taxon>
        <taxon>Poaceae</taxon>
        <taxon>BOP clade</taxon>
        <taxon>Oryzoideae</taxon>
        <taxon>Oryzeae</taxon>
        <taxon>Oryzinae</taxon>
        <taxon>Oryza</taxon>
        <taxon>Oryza sativa</taxon>
    </lineage>
</organism>
<dbReference type="Proteomes" id="UP000007752">
    <property type="component" value="Chromosome 1"/>
</dbReference>
<gene>
    <name evidence="2" type="ORF">OsJ_01654</name>
</gene>
<reference evidence="2" key="2">
    <citation type="submission" date="2008-12" db="EMBL/GenBank/DDBJ databases">
        <title>Improved gene annotation of the rice (Oryza sativa) genomes.</title>
        <authorList>
            <person name="Wang J."/>
            <person name="Li R."/>
            <person name="Fan W."/>
            <person name="Huang Q."/>
            <person name="Zhang J."/>
            <person name="Zhou Y."/>
            <person name="Hu Y."/>
            <person name="Zi S."/>
            <person name="Li J."/>
            <person name="Ni P."/>
            <person name="Zheng H."/>
            <person name="Zhang Y."/>
            <person name="Zhao M."/>
            <person name="Hao Q."/>
            <person name="McDermott J."/>
            <person name="Samudrala R."/>
            <person name="Kristiansen K."/>
            <person name="Wong G.K.-S."/>
        </authorList>
    </citation>
    <scope>NUCLEOTIDE SEQUENCE</scope>
</reference>
<dbReference type="AlphaFoldDB" id="A0A8J8Y5C2"/>